<accession>A0AAD9F5Z5</accession>
<evidence type="ECO:0000256" key="4">
    <source>
        <dbReference type="ARBA" id="ARBA00023125"/>
    </source>
</evidence>
<evidence type="ECO:0000313" key="12">
    <source>
        <dbReference type="Proteomes" id="UP001228049"/>
    </source>
</evidence>
<name>A0AAD9F5Z5_DISEL</name>
<evidence type="ECO:0000256" key="7">
    <source>
        <dbReference type="PROSITE-ProRule" id="PRU00309"/>
    </source>
</evidence>
<feature type="compositionally biased region" description="Polar residues" evidence="9">
    <location>
        <begin position="699"/>
        <end position="710"/>
    </location>
</feature>
<feature type="compositionally biased region" description="Basic residues" evidence="9">
    <location>
        <begin position="678"/>
        <end position="690"/>
    </location>
</feature>
<keyword evidence="8" id="KW-0804">Transcription</keyword>
<keyword evidence="8" id="KW-0805">Transcription regulation</keyword>
<dbReference type="Gene3D" id="6.20.210.20">
    <property type="entry name" value="THAP domain"/>
    <property type="match status" value="1"/>
</dbReference>
<dbReference type="PANTHER" id="PTHR46600:SF11">
    <property type="entry name" value="THAP DOMAIN-CONTAINING PROTEIN 10"/>
    <property type="match status" value="1"/>
</dbReference>
<comment type="function">
    <text evidence="8">DNA-binding transcription regulator that regulates endothelial cell proliferation and G1/S cell-cycle progression. Specifically binds the 5'-[AT]NTNN[GT]GGCA[AGT]-3' core DNA sequence and acts by modulating expression of pRB-E2F cell-cycle target genes.</text>
</comment>
<dbReference type="PANTHER" id="PTHR46600">
    <property type="entry name" value="THAP DOMAIN-CONTAINING"/>
    <property type="match status" value="1"/>
</dbReference>
<evidence type="ECO:0000259" key="10">
    <source>
        <dbReference type="PROSITE" id="PS50950"/>
    </source>
</evidence>
<gene>
    <name evidence="11" type="ORF">KUDE01_019612</name>
</gene>
<comment type="caution">
    <text evidence="11">The sequence shown here is derived from an EMBL/GenBank/DDBJ whole genome shotgun (WGS) entry which is preliminary data.</text>
</comment>
<comment type="catalytic activity">
    <reaction evidence="6">
        <text>a D-aminoacyl-tRNA + H2O = a tRNA + a D-alpha-amino acid + H(+)</text>
        <dbReference type="Rhea" id="RHEA:13953"/>
        <dbReference type="Rhea" id="RHEA-COMP:10123"/>
        <dbReference type="Rhea" id="RHEA-COMP:10124"/>
        <dbReference type="ChEBI" id="CHEBI:15377"/>
        <dbReference type="ChEBI" id="CHEBI:15378"/>
        <dbReference type="ChEBI" id="CHEBI:59871"/>
        <dbReference type="ChEBI" id="CHEBI:78442"/>
        <dbReference type="ChEBI" id="CHEBI:79333"/>
        <dbReference type="EC" id="3.1.1.96"/>
    </reaction>
</comment>
<dbReference type="Pfam" id="PF05485">
    <property type="entry name" value="THAP"/>
    <property type="match status" value="2"/>
</dbReference>
<comment type="catalytic activity">
    <reaction evidence="5">
        <text>glycyl-tRNA(Ala) + H2O = tRNA(Ala) + glycine + H(+)</text>
        <dbReference type="Rhea" id="RHEA:53744"/>
        <dbReference type="Rhea" id="RHEA-COMP:9657"/>
        <dbReference type="Rhea" id="RHEA-COMP:13640"/>
        <dbReference type="ChEBI" id="CHEBI:15377"/>
        <dbReference type="ChEBI" id="CHEBI:15378"/>
        <dbReference type="ChEBI" id="CHEBI:57305"/>
        <dbReference type="ChEBI" id="CHEBI:78442"/>
        <dbReference type="ChEBI" id="CHEBI:78522"/>
        <dbReference type="EC" id="3.1.1.96"/>
    </reaction>
</comment>
<dbReference type="InterPro" id="IPR038441">
    <property type="entry name" value="THAP_Znf_sf"/>
</dbReference>
<keyword evidence="2 7" id="KW-0863">Zinc-finger</keyword>
<keyword evidence="1" id="KW-0479">Metal-binding</keyword>
<keyword evidence="4 7" id="KW-0238">DNA-binding</keyword>
<dbReference type="AlphaFoldDB" id="A0AAD9F5Z5"/>
<dbReference type="GO" id="GO:0003700">
    <property type="term" value="F:DNA-binding transcription factor activity"/>
    <property type="evidence" value="ECO:0007669"/>
    <property type="project" value="UniProtKB-UniRule"/>
</dbReference>
<evidence type="ECO:0000256" key="8">
    <source>
        <dbReference type="RuleBase" id="RU369073"/>
    </source>
</evidence>
<keyword evidence="8" id="KW-0539">Nucleus</keyword>
<dbReference type="InterPro" id="IPR006612">
    <property type="entry name" value="THAP_Znf"/>
</dbReference>
<dbReference type="SMART" id="SM00980">
    <property type="entry name" value="THAP"/>
    <property type="match status" value="2"/>
</dbReference>
<dbReference type="SUPFAM" id="SSF57716">
    <property type="entry name" value="Glucocorticoid receptor-like (DNA-binding domain)"/>
    <property type="match status" value="2"/>
</dbReference>
<evidence type="ECO:0000256" key="6">
    <source>
        <dbReference type="ARBA" id="ARBA00048018"/>
    </source>
</evidence>
<comment type="similarity">
    <text evidence="8">Belongs to the THAP1 family.</text>
</comment>
<dbReference type="SUPFAM" id="SSF69500">
    <property type="entry name" value="DTD-like"/>
    <property type="match status" value="1"/>
</dbReference>
<dbReference type="Pfam" id="PF02580">
    <property type="entry name" value="Tyr_Deacylase"/>
    <property type="match status" value="1"/>
</dbReference>
<evidence type="ECO:0000256" key="9">
    <source>
        <dbReference type="SAM" id="MobiDB-lite"/>
    </source>
</evidence>
<dbReference type="Gene3D" id="1.10.340.70">
    <property type="match status" value="3"/>
</dbReference>
<sequence>MPSFDLLNNVELFVKHGKFPADATKSCKQVTKAASKKFIFKDGFLWRHYRGRLLRVVKSDEEVKEIMIRFHDNNNHVGRIKVVKEIMLMFYWVGVTEVVKSWINKCEVCQNRVLPETKKPSVQFCFVYGCESSSSIYPELSFHRFPEDKEIRQRWLSVAQRDENSLRSNSFLCSKHFEPSCFTLSDEVQLTLSPDAVPTIIPETEQEDQVPVPSEEDFLFSNSLEDLFSKTSSPPPSPMELQEHQYCLQDPEPTENHKEMEQKRRFLNESSFKVFNHIARYLSHRILPMQNKKGISSLKRMTNRFALKDGVLMYTIVSPPVRVLRSREEVNSILRQFHDDQGHSALVFCQREITKRFFWARMTRDVARWISCCQTCMDRTKRRWLRCSVRSCTNSSGPVERGLGLTFHKFPLDDTPLLHQWMKAVGRPNWFPRLGSSICSSHFSEECFDRSGEKVTVRTDAVPTLMVHGNQETPLTGPTQPAVDETYFSKYDAVELYLIKRTYPPGLSYVEKNTFRRFCKRYCIKERGNRQCLVLRSRKKVEEALLDFHDELNHLNVNKCLRLLNERYFWKTMRPDVETPLLPQPRIPILVHLKTPINFPSSTPITLQPTTSNALNVARPFQNKTLSSSSVNSEQTGPQEQKEIVISHFSTRTLHFVQVQDIINPLPESNLPPELTAKHKPPQSKSKKIKPPSQGRGIKTQTKSLESAQQPKRRRKKDLEADKTTSSCGLEPLLAPSSKPWPVFTISDSSSTQSAKPPTNVDRNITLQARIVLQQCSEAKVKIQQAGAAAQWAEIQKGLVVYVCFFHGATEDVTHEMARSLMTTTFFRKDSGHSVSVLDVPGSVLFIHQDSLLGEGLPKRRMENRGGGQLFSTLISKCREKMAASEKCRKAGVKVEHGEYGKKQEVSLKSAEPMTLLMEF</sequence>
<evidence type="ECO:0000313" key="11">
    <source>
        <dbReference type="EMBL" id="KAK1894153.1"/>
    </source>
</evidence>
<dbReference type="InterPro" id="IPR003732">
    <property type="entry name" value="Daa-tRNA_deacyls_DTD"/>
</dbReference>
<organism evidence="11 12">
    <name type="scientific">Dissostichus eleginoides</name>
    <name type="common">Patagonian toothfish</name>
    <name type="synonym">Dissostichus amissus</name>
    <dbReference type="NCBI Taxonomy" id="100907"/>
    <lineage>
        <taxon>Eukaryota</taxon>
        <taxon>Metazoa</taxon>
        <taxon>Chordata</taxon>
        <taxon>Craniata</taxon>
        <taxon>Vertebrata</taxon>
        <taxon>Euteleostomi</taxon>
        <taxon>Actinopterygii</taxon>
        <taxon>Neopterygii</taxon>
        <taxon>Teleostei</taxon>
        <taxon>Neoteleostei</taxon>
        <taxon>Acanthomorphata</taxon>
        <taxon>Eupercaria</taxon>
        <taxon>Perciformes</taxon>
        <taxon>Notothenioidei</taxon>
        <taxon>Nototheniidae</taxon>
        <taxon>Dissostichus</taxon>
    </lineage>
</organism>
<dbReference type="SMART" id="SM00692">
    <property type="entry name" value="DM3"/>
    <property type="match status" value="2"/>
</dbReference>
<dbReference type="GO" id="GO:0005737">
    <property type="term" value="C:cytoplasm"/>
    <property type="evidence" value="ECO:0007669"/>
    <property type="project" value="InterPro"/>
</dbReference>
<dbReference type="Gene3D" id="3.50.80.10">
    <property type="entry name" value="D-tyrosyl-tRNA(Tyr) deacylase"/>
    <property type="match status" value="1"/>
</dbReference>
<dbReference type="PROSITE" id="PS50950">
    <property type="entry name" value="ZF_THAP"/>
    <property type="match status" value="2"/>
</dbReference>
<evidence type="ECO:0000256" key="3">
    <source>
        <dbReference type="ARBA" id="ARBA00022833"/>
    </source>
</evidence>
<dbReference type="Proteomes" id="UP001228049">
    <property type="component" value="Unassembled WGS sequence"/>
</dbReference>
<dbReference type="Pfam" id="PF17921">
    <property type="entry name" value="Integrase_H2C2"/>
    <property type="match status" value="3"/>
</dbReference>
<evidence type="ECO:0000256" key="5">
    <source>
        <dbReference type="ARBA" id="ARBA00047676"/>
    </source>
</evidence>
<dbReference type="EMBL" id="JASDAP010000011">
    <property type="protein sequence ID" value="KAK1894153.1"/>
    <property type="molecule type" value="Genomic_DNA"/>
</dbReference>
<dbReference type="GO" id="GO:0001935">
    <property type="term" value="P:endothelial cell proliferation"/>
    <property type="evidence" value="ECO:0007669"/>
    <property type="project" value="UniProtKB-UniRule"/>
</dbReference>
<keyword evidence="12" id="KW-1185">Reference proteome</keyword>
<feature type="compositionally biased region" description="Low complexity" evidence="9">
    <location>
        <begin position="665"/>
        <end position="675"/>
    </location>
</feature>
<dbReference type="GO" id="GO:0005654">
    <property type="term" value="C:nucleoplasm"/>
    <property type="evidence" value="ECO:0007669"/>
    <property type="project" value="UniProtKB-SubCell"/>
</dbReference>
<evidence type="ECO:0000256" key="2">
    <source>
        <dbReference type="ARBA" id="ARBA00022771"/>
    </source>
</evidence>
<keyword evidence="8" id="KW-0175">Coiled coil</keyword>
<dbReference type="InterPro" id="IPR026516">
    <property type="entry name" value="THAP1/10"/>
</dbReference>
<dbReference type="GO" id="GO:0051499">
    <property type="term" value="F:D-aminoacyl-tRNA deacylase activity"/>
    <property type="evidence" value="ECO:0007669"/>
    <property type="project" value="UniProtKB-EC"/>
</dbReference>
<dbReference type="GO" id="GO:0008270">
    <property type="term" value="F:zinc ion binding"/>
    <property type="evidence" value="ECO:0007669"/>
    <property type="project" value="UniProtKB-KW"/>
</dbReference>
<keyword evidence="3" id="KW-0862">Zinc</keyword>
<dbReference type="InterPro" id="IPR041588">
    <property type="entry name" value="Integrase_H2C2"/>
</dbReference>
<comment type="subcellular location">
    <subcellularLocation>
        <location evidence="8">Nucleus</location>
        <location evidence="8">Nucleoplasm</location>
    </subcellularLocation>
</comment>
<dbReference type="InterPro" id="IPR023509">
    <property type="entry name" value="DTD-like_sf"/>
</dbReference>
<feature type="region of interest" description="Disordered" evidence="9">
    <location>
        <begin position="665"/>
        <end position="734"/>
    </location>
</feature>
<keyword evidence="8" id="KW-0131">Cell cycle</keyword>
<reference evidence="11" key="1">
    <citation type="submission" date="2023-04" db="EMBL/GenBank/DDBJ databases">
        <title>Chromosome-level genome of Chaenocephalus aceratus.</title>
        <authorList>
            <person name="Park H."/>
        </authorList>
    </citation>
    <scope>NUCLEOTIDE SEQUENCE</scope>
    <source>
        <strain evidence="11">DE</strain>
        <tissue evidence="11">Muscle</tissue>
    </source>
</reference>
<protein>
    <recommendedName>
        <fullName evidence="8">THAP domain-containing protein 1</fullName>
    </recommendedName>
</protein>
<feature type="domain" description="THAP-type" evidence="10">
    <location>
        <begin position="119"/>
        <end position="201"/>
    </location>
</feature>
<proteinExistence type="inferred from homology"/>
<feature type="domain" description="THAP-type" evidence="10">
    <location>
        <begin position="377"/>
        <end position="466"/>
    </location>
</feature>
<evidence type="ECO:0000256" key="1">
    <source>
        <dbReference type="ARBA" id="ARBA00022723"/>
    </source>
</evidence>
<dbReference type="GO" id="GO:0043565">
    <property type="term" value="F:sequence-specific DNA binding"/>
    <property type="evidence" value="ECO:0007669"/>
    <property type="project" value="UniProtKB-UniRule"/>
</dbReference>